<proteinExistence type="predicted"/>
<organism evidence="1 2">
    <name type="scientific">Candidatus Marithioploca araucensis</name>
    <dbReference type="NCBI Taxonomy" id="70273"/>
    <lineage>
        <taxon>Bacteria</taxon>
        <taxon>Pseudomonadati</taxon>
        <taxon>Pseudomonadota</taxon>
        <taxon>Gammaproteobacteria</taxon>
        <taxon>Thiotrichales</taxon>
        <taxon>Thiotrichaceae</taxon>
        <taxon>Candidatus Marithioploca</taxon>
    </lineage>
</organism>
<gene>
    <name evidence="1" type="ORF">QUF54_00795</name>
</gene>
<accession>A0ABT7VQD7</accession>
<dbReference type="Proteomes" id="UP001171945">
    <property type="component" value="Unassembled WGS sequence"/>
</dbReference>
<evidence type="ECO:0000313" key="2">
    <source>
        <dbReference type="Proteomes" id="UP001171945"/>
    </source>
</evidence>
<keyword evidence="2" id="KW-1185">Reference proteome</keyword>
<comment type="caution">
    <text evidence="1">The sequence shown here is derived from an EMBL/GenBank/DDBJ whole genome shotgun (WGS) entry which is preliminary data.</text>
</comment>
<sequence>HLLVPHLLKYPLNFRGGSLNKSDLYFGIIQPINDIHTWVTIDGVSNLKQGLVPIVKGIDMETKSVLILSSLLGQEVKYQFTESDPSGMHLIFALIVVTDRTPSDTKNWVGVSITPLFFNP</sequence>
<dbReference type="EMBL" id="JAUCGM010000015">
    <property type="protein sequence ID" value="MDM8561872.1"/>
    <property type="molecule type" value="Genomic_DNA"/>
</dbReference>
<protein>
    <submittedName>
        <fullName evidence="1">Uncharacterized protein</fullName>
    </submittedName>
</protein>
<evidence type="ECO:0000313" key="1">
    <source>
        <dbReference type="EMBL" id="MDM8561872.1"/>
    </source>
</evidence>
<feature type="non-terminal residue" evidence="1">
    <location>
        <position position="1"/>
    </location>
</feature>
<reference evidence="1" key="1">
    <citation type="submission" date="2023-06" db="EMBL/GenBank/DDBJ databases">
        <title>Uncultivated large filamentous bacteria from sulfidic sediments reveal new species and different genomic features in energy metabolism and defense.</title>
        <authorList>
            <person name="Fonseca A."/>
        </authorList>
    </citation>
    <scope>NUCLEOTIDE SEQUENCE</scope>
    <source>
        <strain evidence="1">HSG4</strain>
    </source>
</reference>
<name>A0ABT7VQD7_9GAMM</name>